<feature type="transmembrane region" description="Helical" evidence="1">
    <location>
        <begin position="315"/>
        <end position="334"/>
    </location>
</feature>
<dbReference type="SMART" id="SM00267">
    <property type="entry name" value="GGDEF"/>
    <property type="match status" value="1"/>
</dbReference>
<keyword evidence="1" id="KW-0472">Membrane</keyword>
<dbReference type="SUPFAM" id="SSF55073">
    <property type="entry name" value="Nucleotide cyclase"/>
    <property type="match status" value="1"/>
</dbReference>
<dbReference type="Gene3D" id="2.60.40.2380">
    <property type="match status" value="1"/>
</dbReference>
<accession>A0ABX6KBG0</accession>
<dbReference type="SUPFAM" id="SSF141868">
    <property type="entry name" value="EAL domain-like"/>
    <property type="match status" value="1"/>
</dbReference>
<feature type="transmembrane region" description="Helical" evidence="1">
    <location>
        <begin position="377"/>
        <end position="395"/>
    </location>
</feature>
<feature type="transmembrane region" description="Helical" evidence="1">
    <location>
        <begin position="221"/>
        <end position="238"/>
    </location>
</feature>
<proteinExistence type="predicted"/>
<feature type="transmembrane region" description="Helical" evidence="1">
    <location>
        <begin position="258"/>
        <end position="279"/>
    </location>
</feature>
<evidence type="ECO:0000259" key="2">
    <source>
        <dbReference type="PROSITE" id="PS50883"/>
    </source>
</evidence>
<feature type="transmembrane region" description="Helical" evidence="1">
    <location>
        <begin position="343"/>
        <end position="365"/>
    </location>
</feature>
<feature type="transmembrane region" description="Helical" evidence="1">
    <location>
        <begin position="193"/>
        <end position="214"/>
    </location>
</feature>
<dbReference type="PROSITE" id="PS50883">
    <property type="entry name" value="EAL"/>
    <property type="match status" value="1"/>
</dbReference>
<evidence type="ECO:0000313" key="4">
    <source>
        <dbReference type="Proteomes" id="UP000501408"/>
    </source>
</evidence>
<dbReference type="InterPro" id="IPR000160">
    <property type="entry name" value="GGDEF_dom"/>
</dbReference>
<evidence type="ECO:0000256" key="1">
    <source>
        <dbReference type="SAM" id="Phobius"/>
    </source>
</evidence>
<dbReference type="Pfam" id="PF07696">
    <property type="entry name" value="7TMR-DISMED2"/>
    <property type="match status" value="1"/>
</dbReference>
<dbReference type="InterPro" id="IPR043128">
    <property type="entry name" value="Rev_trsase/Diguanyl_cyclase"/>
</dbReference>
<dbReference type="Pfam" id="PF07695">
    <property type="entry name" value="7TMR-DISM_7TM"/>
    <property type="match status" value="1"/>
</dbReference>
<protein>
    <submittedName>
        <fullName evidence="3">EAL domain-containing protein</fullName>
    </submittedName>
</protein>
<feature type="transmembrane region" description="Helical" evidence="1">
    <location>
        <begin position="12"/>
        <end position="32"/>
    </location>
</feature>
<dbReference type="Gene3D" id="3.30.70.270">
    <property type="match status" value="1"/>
</dbReference>
<dbReference type="InterPro" id="IPR011623">
    <property type="entry name" value="7TMR_DISM_rcpt_extracell_dom1"/>
</dbReference>
<dbReference type="InterPro" id="IPR035919">
    <property type="entry name" value="EAL_sf"/>
</dbReference>
<sequence length="858" mass="97519">MQMQALQSRQALIWTTITLAIAFVASVFYGIANLTRVSQLNDPLLNVEYRYFIDETNELPLNYVIDHAPFATVQSPSDIPWKLDYHTFWIKLEFDYKGLTERHLHILTDNTTIDYLDGYHLVDGDQVIAKIESGDKTKRRAANMSLPASIPIDLRPDRANTLLIKVTSSDMPTMPLWVMSHQAYDQLAKAMHLLWGGFITFMLLVALYSVGVYVYSRQRVYLIYVLNTLMAALVISANHGFSRYFLPDWAQVFVSNHILAFAVCLLTVALWFTYFFLNFQRSRNYQRARSMFLMATGALAGLALLTFITPPYISASLVLLSQVPIYGLVIYFLIKQWQPGKFWLLLFGLSWLPAMAGGLAFYALLLGYSEYTLMSRYALMLSMGLTMMLFSVALAERFRFQRMNAMEALTHDTLSGLPNTNVVHIAINDLISRNVSFNLCCVTVDNYNNLLPYLDEDTREIYINTIVERVLEALDVEQIYQIDTESDRPYQRLGCLKEGVFAFLIEDADLETCNHILESVIEGLNGELAIGSFITHINARIGVCHYPSDGSHPSLLINRAMQALQQHRSVLGGYTHFNNHEHKYHELHVSLVADLREAIENDGLELYHQPQIDLRTGSIHGSEVLARWMHPRFGQISPDVFVRMAEDVGIINNLTLWVIRRAFQQQQQLIASGHCRRLSINISASDIYIPNLAARVVDLASQYDVPTNLVSLELTESVMVEDYDWLKRLISELSASGIEVSIDDYGTGYSSLYFLSQLPFTELKIDRSFVRNLPQSGRHQSIVRATTDMARSLGVMVVAEGVECEEAEALLRRYGVDVGQGFYYSRPLPFNQYQAYVQRMDNVQPVTILRQGRLSSSG</sequence>
<organism evidence="3 4">
    <name type="scientific">Salinivibrio costicola</name>
    <name type="common">Vibrio costicola</name>
    <dbReference type="NCBI Taxonomy" id="51367"/>
    <lineage>
        <taxon>Bacteria</taxon>
        <taxon>Pseudomonadati</taxon>
        <taxon>Pseudomonadota</taxon>
        <taxon>Gammaproteobacteria</taxon>
        <taxon>Vibrionales</taxon>
        <taxon>Vibrionaceae</taxon>
        <taxon>Salinivibrio</taxon>
    </lineage>
</organism>
<keyword evidence="1" id="KW-1133">Transmembrane helix</keyword>
<reference evidence="3 4" key="1">
    <citation type="submission" date="2020-03" db="EMBL/GenBank/DDBJ databases">
        <title>Genome mining reveals the biosynthetic pathways of PHA and ectoines of the halophilic strain Salinivibrio costicola M318 isolated from fermented shrimp paste.</title>
        <authorList>
            <person name="Doan T.V."/>
            <person name="Tran L.T."/>
            <person name="Trieu T.A."/>
            <person name="Nguyen Q.V."/>
            <person name="Quach T.N."/>
            <person name="Phi T.Q."/>
            <person name="Kumar S."/>
        </authorList>
    </citation>
    <scope>NUCLEOTIDE SEQUENCE [LARGE SCALE GENOMIC DNA]</scope>
    <source>
        <strain evidence="3 4">M318</strain>
    </source>
</reference>
<dbReference type="EMBL" id="CP050267">
    <property type="protein sequence ID" value="QIR07820.1"/>
    <property type="molecule type" value="Genomic_DNA"/>
</dbReference>
<dbReference type="PANTHER" id="PTHR33121:SF70">
    <property type="entry name" value="SIGNALING PROTEIN YKOW"/>
    <property type="match status" value="1"/>
</dbReference>
<keyword evidence="1" id="KW-0812">Transmembrane</keyword>
<dbReference type="InterPro" id="IPR050706">
    <property type="entry name" value="Cyclic-di-GMP_PDE-like"/>
</dbReference>
<dbReference type="Pfam" id="PF00563">
    <property type="entry name" value="EAL"/>
    <property type="match status" value="1"/>
</dbReference>
<dbReference type="RefSeq" id="WP_167315325.1">
    <property type="nucleotide sequence ID" value="NZ_CP050267.1"/>
</dbReference>
<evidence type="ECO:0000313" key="3">
    <source>
        <dbReference type="EMBL" id="QIR07820.1"/>
    </source>
</evidence>
<dbReference type="Gene3D" id="3.20.20.450">
    <property type="entry name" value="EAL domain"/>
    <property type="match status" value="1"/>
</dbReference>
<feature type="domain" description="EAL" evidence="2">
    <location>
        <begin position="588"/>
        <end position="841"/>
    </location>
</feature>
<dbReference type="SMART" id="SM00052">
    <property type="entry name" value="EAL"/>
    <property type="match status" value="1"/>
</dbReference>
<dbReference type="InterPro" id="IPR029787">
    <property type="entry name" value="Nucleotide_cyclase"/>
</dbReference>
<gene>
    <name evidence="3" type="ORF">HBA18_15630</name>
</gene>
<dbReference type="CDD" id="cd01948">
    <property type="entry name" value="EAL"/>
    <property type="match status" value="1"/>
</dbReference>
<feature type="transmembrane region" description="Helical" evidence="1">
    <location>
        <begin position="291"/>
        <end position="309"/>
    </location>
</feature>
<name>A0ABX6KBG0_SALCS</name>
<dbReference type="Proteomes" id="UP000501408">
    <property type="component" value="Chromosome 2"/>
</dbReference>
<keyword evidence="4" id="KW-1185">Reference proteome</keyword>
<dbReference type="PANTHER" id="PTHR33121">
    <property type="entry name" value="CYCLIC DI-GMP PHOSPHODIESTERASE PDEF"/>
    <property type="match status" value="1"/>
</dbReference>
<dbReference type="InterPro" id="IPR011622">
    <property type="entry name" value="7TMR_DISM_rcpt_extracell_dom2"/>
</dbReference>
<dbReference type="InterPro" id="IPR001633">
    <property type="entry name" value="EAL_dom"/>
</dbReference>